<dbReference type="Proteomes" id="UP000033722">
    <property type="component" value="Unassembled WGS sequence"/>
</dbReference>
<name>A0A0F3PVF8_ANAPH</name>
<protein>
    <submittedName>
        <fullName evidence="1">Uncharacterized protein</fullName>
    </submittedName>
</protein>
<dbReference type="AlphaFoldDB" id="A0A0F3PVF8"/>
<proteinExistence type="predicted"/>
<evidence type="ECO:0000313" key="2">
    <source>
        <dbReference type="Proteomes" id="UP000033722"/>
    </source>
</evidence>
<accession>A0A0F3PVF8</accession>
<gene>
    <name evidence="1" type="ORF">APHCRT_1048</name>
</gene>
<dbReference type="EMBL" id="LAOD01000024">
    <property type="protein sequence ID" value="KJV83896.1"/>
    <property type="molecule type" value="Genomic_DNA"/>
</dbReference>
<sequence length="40" mass="4644">MLPCRVYRSDIVENVGYFLCWKNPKNKIPSQSYSAFAFGN</sequence>
<organism evidence="1 2">
    <name type="scientific">Anaplasma phagocytophilum str. CRT53-1</name>
    <dbReference type="NCBI Taxonomy" id="1359157"/>
    <lineage>
        <taxon>Bacteria</taxon>
        <taxon>Pseudomonadati</taxon>
        <taxon>Pseudomonadota</taxon>
        <taxon>Alphaproteobacteria</taxon>
        <taxon>Rickettsiales</taxon>
        <taxon>Anaplasmataceae</taxon>
        <taxon>Anaplasma</taxon>
        <taxon>phagocytophilum group</taxon>
    </lineage>
</organism>
<comment type="caution">
    <text evidence="1">The sequence shown here is derived from an EMBL/GenBank/DDBJ whole genome shotgun (WGS) entry which is preliminary data.</text>
</comment>
<evidence type="ECO:0000313" key="1">
    <source>
        <dbReference type="EMBL" id="KJV83896.1"/>
    </source>
</evidence>
<reference evidence="1 2" key="1">
    <citation type="submission" date="2015-01" db="EMBL/GenBank/DDBJ databases">
        <title>Genome Sequencing of Rickettsiales.</title>
        <authorList>
            <person name="Daugherty S.C."/>
            <person name="Su Q."/>
            <person name="Abolude K."/>
            <person name="Beier-Sexton M."/>
            <person name="Carlyon J.A."/>
            <person name="Carter R."/>
            <person name="Day N.P."/>
            <person name="Dumler S.J."/>
            <person name="Dyachenko V."/>
            <person name="Godinez A."/>
            <person name="Kurtti T.J."/>
            <person name="Lichay M."/>
            <person name="Mullins K.E."/>
            <person name="Ott S."/>
            <person name="Pappas-Brown V."/>
            <person name="Paris D.H."/>
            <person name="Patel P."/>
            <person name="Richards A.L."/>
            <person name="Sadzewicz L."/>
            <person name="Sears K."/>
            <person name="Seidman D."/>
            <person name="Sengamalay N."/>
            <person name="Stenos J."/>
            <person name="Tallon L.J."/>
            <person name="Vincent G."/>
            <person name="Fraser C.M."/>
            <person name="Munderloh U."/>
            <person name="Dunning-Hotopp J.C."/>
        </authorList>
    </citation>
    <scope>NUCLEOTIDE SEQUENCE [LARGE SCALE GENOMIC DNA]</scope>
    <source>
        <strain evidence="1 2">CRT53-1</strain>
    </source>
</reference>
<dbReference type="PATRIC" id="fig|1359157.3.peg.867"/>